<keyword evidence="2" id="KW-1185">Reference proteome</keyword>
<name>A0ABW3IQ45_9RHOB</name>
<evidence type="ECO:0000313" key="2">
    <source>
        <dbReference type="Proteomes" id="UP001597108"/>
    </source>
</evidence>
<dbReference type="EMBL" id="JBHTJT010000008">
    <property type="protein sequence ID" value="MFD0979473.1"/>
    <property type="molecule type" value="Genomic_DNA"/>
</dbReference>
<accession>A0ABW3IQ45</accession>
<proteinExistence type="predicted"/>
<reference evidence="2" key="1">
    <citation type="journal article" date="2019" name="Int. J. Syst. Evol. Microbiol.">
        <title>The Global Catalogue of Microorganisms (GCM) 10K type strain sequencing project: providing services to taxonomists for standard genome sequencing and annotation.</title>
        <authorList>
            <consortium name="The Broad Institute Genomics Platform"/>
            <consortium name="The Broad Institute Genome Sequencing Center for Infectious Disease"/>
            <person name="Wu L."/>
            <person name="Ma J."/>
        </authorList>
    </citation>
    <scope>NUCLEOTIDE SEQUENCE [LARGE SCALE GENOMIC DNA]</scope>
    <source>
        <strain evidence="2">CCUG 60524</strain>
    </source>
</reference>
<sequence>MAEARRRRPDLHVVRRVITRPEVPGGEQFDSVSVEEFQRRKAAGDFALDWEAHGLFYGIPSSIDRAVSEGRDVLFNGSRGVMGRAWEEFPGLSVILVTASVPVLAERLAARGRETRDGMATRLARAAYEIPYGPPIRVVENNGELEAAVQAFLSVLQPFNV</sequence>
<dbReference type="Gene3D" id="3.40.50.300">
    <property type="entry name" value="P-loop containing nucleotide triphosphate hydrolases"/>
    <property type="match status" value="1"/>
</dbReference>
<evidence type="ECO:0000313" key="1">
    <source>
        <dbReference type="EMBL" id="MFD0979473.1"/>
    </source>
</evidence>
<dbReference type="SUPFAM" id="SSF52540">
    <property type="entry name" value="P-loop containing nucleoside triphosphate hydrolases"/>
    <property type="match status" value="1"/>
</dbReference>
<dbReference type="RefSeq" id="WP_386073809.1">
    <property type="nucleotide sequence ID" value="NZ_JBHTJT010000008.1"/>
</dbReference>
<dbReference type="Proteomes" id="UP001597108">
    <property type="component" value="Unassembled WGS sequence"/>
</dbReference>
<gene>
    <name evidence="1" type="ORF">ACFQ2S_07365</name>
</gene>
<organism evidence="1 2">
    <name type="scientific">Tropicimonas aquimaris</name>
    <dbReference type="NCBI Taxonomy" id="914152"/>
    <lineage>
        <taxon>Bacteria</taxon>
        <taxon>Pseudomonadati</taxon>
        <taxon>Pseudomonadota</taxon>
        <taxon>Alphaproteobacteria</taxon>
        <taxon>Rhodobacterales</taxon>
        <taxon>Roseobacteraceae</taxon>
        <taxon>Tropicimonas</taxon>
    </lineage>
</organism>
<protein>
    <submittedName>
        <fullName evidence="1">Phosphonate metabolism protein/1,5-bisphosphokinase (PRPP-forming) PhnN</fullName>
    </submittedName>
</protein>
<comment type="caution">
    <text evidence="1">The sequence shown here is derived from an EMBL/GenBank/DDBJ whole genome shotgun (WGS) entry which is preliminary data.</text>
</comment>
<dbReference type="InterPro" id="IPR027417">
    <property type="entry name" value="P-loop_NTPase"/>
</dbReference>